<dbReference type="InterPro" id="IPR009560">
    <property type="entry name" value="DUF1176"/>
</dbReference>
<organism evidence="2 3">
    <name type="scientific">Methylopila henanensis</name>
    <dbReference type="NCBI Taxonomy" id="873516"/>
    <lineage>
        <taxon>Bacteria</taxon>
        <taxon>Pseudomonadati</taxon>
        <taxon>Pseudomonadota</taxon>
        <taxon>Alphaproteobacteria</taxon>
        <taxon>Hyphomicrobiales</taxon>
        <taxon>Methylopilaceae</taxon>
        <taxon>Methylopila</taxon>
    </lineage>
</organism>
<dbReference type="InterPro" id="IPR038696">
    <property type="entry name" value="IalB_sf"/>
</dbReference>
<evidence type="ECO:0000313" key="3">
    <source>
        <dbReference type="Proteomes" id="UP001597308"/>
    </source>
</evidence>
<reference evidence="3" key="1">
    <citation type="journal article" date="2019" name="Int. J. Syst. Evol. Microbiol.">
        <title>The Global Catalogue of Microorganisms (GCM) 10K type strain sequencing project: providing services to taxonomists for standard genome sequencing and annotation.</title>
        <authorList>
            <consortium name="The Broad Institute Genomics Platform"/>
            <consortium name="The Broad Institute Genome Sequencing Center for Infectious Disease"/>
            <person name="Wu L."/>
            <person name="Ma J."/>
        </authorList>
    </citation>
    <scope>NUCLEOTIDE SEQUENCE [LARGE SCALE GENOMIC DNA]</scope>
    <source>
        <strain evidence="3">KCTC 23707</strain>
    </source>
</reference>
<feature type="signal peptide" evidence="1">
    <location>
        <begin position="1"/>
        <end position="19"/>
    </location>
</feature>
<gene>
    <name evidence="2" type="ORF">ACFSCV_15265</name>
</gene>
<keyword evidence="3" id="KW-1185">Reference proteome</keyword>
<comment type="caution">
    <text evidence="2">The sequence shown here is derived from an EMBL/GenBank/DDBJ whole genome shotgun (WGS) entry which is preliminary data.</text>
</comment>
<dbReference type="Gene3D" id="2.60.40.1880">
    <property type="entry name" value="Invasion associated locus B (IalB) protein"/>
    <property type="match status" value="1"/>
</dbReference>
<proteinExistence type="predicted"/>
<evidence type="ECO:0000256" key="1">
    <source>
        <dbReference type="SAM" id="SignalP"/>
    </source>
</evidence>
<dbReference type="RefSeq" id="WP_378800426.1">
    <property type="nucleotide sequence ID" value="NZ_JBHUER010000010.1"/>
</dbReference>
<accession>A0ABW4KCE1</accession>
<dbReference type="Proteomes" id="UP001597308">
    <property type="component" value="Unassembled WGS sequence"/>
</dbReference>
<feature type="chain" id="PRO_5045182748" evidence="1">
    <location>
        <begin position="20"/>
        <end position="355"/>
    </location>
</feature>
<keyword evidence="1" id="KW-0732">Signal</keyword>
<dbReference type="EMBL" id="JBHUER010000010">
    <property type="protein sequence ID" value="MFD1704366.1"/>
    <property type="molecule type" value="Genomic_DNA"/>
</dbReference>
<name>A0ABW4KCE1_9HYPH</name>
<dbReference type="Pfam" id="PF06674">
    <property type="entry name" value="DUF1176"/>
    <property type="match status" value="1"/>
</dbReference>
<evidence type="ECO:0000313" key="2">
    <source>
        <dbReference type="EMBL" id="MFD1704366.1"/>
    </source>
</evidence>
<sequence>MRLVLAVLCVVATAAAGVAAVRFEAWTVTCGEGAAPECSVGSAALPAAGAKHVSLIVTRAGAKEAQPRLRIVLEGPATPLPRPRLALAVDGGTPVRLAPGADLAVTPGPDAANVEIRLSEGATRRLLPFMRRGRVLSVEVTGEADDKIAVEVPLPGLQGAFAEVDRAQARADKPEALSALIGGSTPAALSGQVRDVTREAIPARLRTIMVERDCPVWDRTENDPSFLADESFAADLGSGRTLWAIVCASGAYNVEFVLFLEDPSQAADRFEPLLFAAFVESLGWTGVDSLSNVAYDPAKKQLTAFEKGRAAGDCGTVGAWEWGGAAFRMVEYRAKEECDGVGEPGRFPIVFRGER</sequence>
<protein>
    <submittedName>
        <fullName evidence="2">DUF1176 domain-containing protein</fullName>
    </submittedName>
</protein>